<organism evidence="1 2">
    <name type="scientific">Eragrostis curvula</name>
    <name type="common">weeping love grass</name>
    <dbReference type="NCBI Taxonomy" id="38414"/>
    <lineage>
        <taxon>Eukaryota</taxon>
        <taxon>Viridiplantae</taxon>
        <taxon>Streptophyta</taxon>
        <taxon>Embryophyta</taxon>
        <taxon>Tracheophyta</taxon>
        <taxon>Spermatophyta</taxon>
        <taxon>Magnoliopsida</taxon>
        <taxon>Liliopsida</taxon>
        <taxon>Poales</taxon>
        <taxon>Poaceae</taxon>
        <taxon>PACMAD clade</taxon>
        <taxon>Chloridoideae</taxon>
        <taxon>Eragrostideae</taxon>
        <taxon>Eragrostidinae</taxon>
        <taxon>Eragrostis</taxon>
    </lineage>
</organism>
<reference evidence="1 2" key="1">
    <citation type="journal article" date="2019" name="Sci. Rep.">
        <title>A high-quality genome of Eragrostis curvula grass provides insights into Poaceae evolution and supports new strategies to enhance forage quality.</title>
        <authorList>
            <person name="Carballo J."/>
            <person name="Santos B.A.C.M."/>
            <person name="Zappacosta D."/>
            <person name="Garbus I."/>
            <person name="Selva J.P."/>
            <person name="Gallo C.A."/>
            <person name="Diaz A."/>
            <person name="Albertini E."/>
            <person name="Caccamo M."/>
            <person name="Echenique V."/>
        </authorList>
    </citation>
    <scope>NUCLEOTIDE SEQUENCE [LARGE SCALE GENOMIC DNA]</scope>
    <source>
        <strain evidence="2">cv. Victoria</strain>
        <tissue evidence="1">Leaf</tissue>
    </source>
</reference>
<proteinExistence type="predicted"/>
<accession>A0A5J9UC20</accession>
<evidence type="ECO:0000313" key="1">
    <source>
        <dbReference type="EMBL" id="TVU20668.1"/>
    </source>
</evidence>
<name>A0A5J9UC20_9POAL</name>
<feature type="non-terminal residue" evidence="1">
    <location>
        <position position="1"/>
    </location>
</feature>
<protein>
    <submittedName>
        <fullName evidence="1">Uncharacterized protein</fullName>
    </submittedName>
</protein>
<gene>
    <name evidence="1" type="ORF">EJB05_36886</name>
</gene>
<dbReference type="Proteomes" id="UP000324897">
    <property type="component" value="Chromosome 7"/>
</dbReference>
<dbReference type="AlphaFoldDB" id="A0A5J9UC20"/>
<keyword evidence="2" id="KW-1185">Reference proteome</keyword>
<sequence>MQQTTDIKDARFGNSAHNMIILGGLWLEGFQYRLSSPKGIVAEEASWIGRSGFESPLEPNIIFISSTHYMCMATTVLLFFHSCYQFRWMLSGGHVKVMPEDARKKGSQNEASHSELRQLELRLVVLYYFCWVALELSIDNLVELATITHSTFSAVHAFDSSTDSLVDLTSNLALRNIQVAWLLVPWRVPVLDFLVVRIHRVRGHGSSALCVGFSGGWVSSAVSFSSKVALLMDLYDTFVPEV</sequence>
<dbReference type="Gramene" id="TVU20668">
    <property type="protein sequence ID" value="TVU20668"/>
    <property type="gene ID" value="EJB05_36886"/>
</dbReference>
<evidence type="ECO:0000313" key="2">
    <source>
        <dbReference type="Proteomes" id="UP000324897"/>
    </source>
</evidence>
<dbReference type="EMBL" id="RWGY01000029">
    <property type="protein sequence ID" value="TVU20668.1"/>
    <property type="molecule type" value="Genomic_DNA"/>
</dbReference>
<comment type="caution">
    <text evidence="1">The sequence shown here is derived from an EMBL/GenBank/DDBJ whole genome shotgun (WGS) entry which is preliminary data.</text>
</comment>